<evidence type="ECO:0000256" key="3">
    <source>
        <dbReference type="PIRSR" id="PIRSR605502-1"/>
    </source>
</evidence>
<dbReference type="OrthoDB" id="114878at2157"/>
<evidence type="ECO:0000256" key="2">
    <source>
        <dbReference type="ARBA" id="ARBA00022801"/>
    </source>
</evidence>
<dbReference type="Proteomes" id="UP000002063">
    <property type="component" value="Chromosome"/>
</dbReference>
<dbReference type="EMBL" id="CP001787">
    <property type="protein sequence ID" value="ACX72711.1"/>
    <property type="molecule type" value="Genomic_DNA"/>
</dbReference>
<feature type="binding site" evidence="3">
    <location>
        <position position="255"/>
    </location>
    <ligand>
        <name>Mg(2+)</name>
        <dbReference type="ChEBI" id="CHEBI:18420"/>
        <label>1</label>
    </ligand>
</feature>
<evidence type="ECO:0000256" key="1">
    <source>
        <dbReference type="ARBA" id="ARBA00010702"/>
    </source>
</evidence>
<comment type="cofactor">
    <cofactor evidence="3">
        <name>Mg(2+)</name>
        <dbReference type="ChEBI" id="CHEBI:18420"/>
    </cofactor>
    <text evidence="3">Binds 2 magnesium ions per subunit.</text>
</comment>
<feature type="binding site" evidence="3">
    <location>
        <position position="62"/>
    </location>
    <ligand>
        <name>Mg(2+)</name>
        <dbReference type="ChEBI" id="CHEBI:18420"/>
        <label>1</label>
    </ligand>
</feature>
<accession>C9RGK9</accession>
<dbReference type="eggNOG" id="arCOG04448">
    <property type="taxonomic scope" value="Archaea"/>
</dbReference>
<feature type="binding site" evidence="3">
    <location>
        <position position="258"/>
    </location>
    <ligand>
        <name>Mg(2+)</name>
        <dbReference type="ChEBI" id="CHEBI:18420"/>
        <label>1</label>
    </ligand>
</feature>
<dbReference type="InterPro" id="IPR036705">
    <property type="entry name" value="Ribosyl_crysJ1_sf"/>
</dbReference>
<dbReference type="HOGENOM" id="CLU_024566_7_0_2"/>
<protein>
    <submittedName>
        <fullName evidence="4">ADP-ribosylation/Crystallin J1</fullName>
    </submittedName>
</protein>
<dbReference type="RefSeq" id="WP_015732931.1">
    <property type="nucleotide sequence ID" value="NC_013407.1"/>
</dbReference>
<dbReference type="GeneID" id="8513190"/>
<dbReference type="KEGG" id="mvu:Metvu_0853"/>
<keyword evidence="3" id="KW-0479">Metal-binding</keyword>
<dbReference type="Pfam" id="PF03747">
    <property type="entry name" value="ADP_ribosyl_GH"/>
    <property type="match status" value="1"/>
</dbReference>
<keyword evidence="3" id="KW-0460">Magnesium</keyword>
<dbReference type="GO" id="GO:0046872">
    <property type="term" value="F:metal ion binding"/>
    <property type="evidence" value="ECO:0007669"/>
    <property type="project" value="UniProtKB-KW"/>
</dbReference>
<name>C9RGK9_METVM</name>
<dbReference type="PANTHER" id="PTHR16222:SF24">
    <property type="entry name" value="ADP-RIBOSYLHYDROLASE ARH3"/>
    <property type="match status" value="1"/>
</dbReference>
<dbReference type="InterPro" id="IPR005502">
    <property type="entry name" value="Ribosyl_crysJ1"/>
</dbReference>
<keyword evidence="2" id="KW-0378">Hydrolase</keyword>
<dbReference type="STRING" id="579137.Metvu_0853"/>
<keyword evidence="5" id="KW-1185">Reference proteome</keyword>
<dbReference type="AlphaFoldDB" id="C9RGK9"/>
<evidence type="ECO:0000313" key="4">
    <source>
        <dbReference type="EMBL" id="ACX72711.1"/>
    </source>
</evidence>
<organism evidence="4 5">
    <name type="scientific">Methanocaldococcus vulcanius (strain ATCC 700851 / DSM 12094 / M7)</name>
    <name type="common">Methanococcus vulcanius</name>
    <dbReference type="NCBI Taxonomy" id="579137"/>
    <lineage>
        <taxon>Archaea</taxon>
        <taxon>Methanobacteriati</taxon>
        <taxon>Methanobacteriota</taxon>
        <taxon>Methanomada group</taxon>
        <taxon>Methanococci</taxon>
        <taxon>Methanococcales</taxon>
        <taxon>Methanocaldococcaceae</taxon>
        <taxon>Methanocaldococcus</taxon>
    </lineage>
</organism>
<reference evidence="4" key="1">
    <citation type="submission" date="2009-10" db="EMBL/GenBank/DDBJ databases">
        <title>Complete sequence of chromosome of Methanocaldococcus vulcanius M7.</title>
        <authorList>
            <consortium name="US DOE Joint Genome Institute"/>
            <person name="Lucas S."/>
            <person name="Copeland A."/>
            <person name="Lapidus A."/>
            <person name="Glavina del Rio T."/>
            <person name="Dalin E."/>
            <person name="Tice H."/>
            <person name="Bruce D."/>
            <person name="Goodwin L."/>
            <person name="Pitluck S."/>
            <person name="Lcollab F.I."/>
            <person name="Brettin T."/>
            <person name="Detter J.C."/>
            <person name="Han C."/>
            <person name="Tapia R."/>
            <person name="Kuske C.R."/>
            <person name="Schmutz J."/>
            <person name="Larimer F."/>
            <person name="Land M."/>
            <person name="Hauser L."/>
            <person name="Kyrpides N."/>
            <person name="Ovchinikova G."/>
            <person name="Sieprawska-Lupa M."/>
            <person name="Whitman W.B."/>
            <person name="Woyke T."/>
        </authorList>
    </citation>
    <scope>NUCLEOTIDE SEQUENCE [LARGE SCALE GENOMIC DNA]</scope>
    <source>
        <strain evidence="4">M7</strain>
    </source>
</reference>
<feature type="binding site" evidence="3">
    <location>
        <position position="61"/>
    </location>
    <ligand>
        <name>Mg(2+)</name>
        <dbReference type="ChEBI" id="CHEBI:18420"/>
        <label>1</label>
    </ligand>
</feature>
<proteinExistence type="inferred from homology"/>
<dbReference type="GO" id="GO:0016787">
    <property type="term" value="F:hydrolase activity"/>
    <property type="evidence" value="ECO:0007669"/>
    <property type="project" value="UniProtKB-KW"/>
</dbReference>
<feature type="binding site" evidence="3">
    <location>
        <position position="257"/>
    </location>
    <ligand>
        <name>Mg(2+)</name>
        <dbReference type="ChEBI" id="CHEBI:18420"/>
        <label>1</label>
    </ligand>
</feature>
<sequence>MNEFKDKVFGSVFGAVIGDALGMPTENLTRDEIKTLYGFVDDYVEPKNYLSGKLEKGEWTDDTEQAICVINSIDMDGVDIEKFAKCLIEWAKKNPPDIGLTSLTAIEKLKNNDYSGVDSSSCGAAMRAYPLGLVFYDDHKKLKEEVIKISKITHNNPTAIAGSLSIAFFVSKALIGRKDVDLLEECCNFIKDVDESFSKRILEIKHFINKEFEEAFDHFGTGVKTEEVVPSAIASYLITDNFEDGMLACVNAGRDTDSLASMYGAISGAFFGFKSIPKRWIYGLKHKDMIFTLAEKLSSILEKRRKLK</sequence>
<dbReference type="SUPFAM" id="SSF101478">
    <property type="entry name" value="ADP-ribosylglycohydrolase"/>
    <property type="match status" value="1"/>
</dbReference>
<evidence type="ECO:0000313" key="5">
    <source>
        <dbReference type="Proteomes" id="UP000002063"/>
    </source>
</evidence>
<comment type="similarity">
    <text evidence="1">Belongs to the ADP-ribosylglycohydrolase family.</text>
</comment>
<dbReference type="InterPro" id="IPR050792">
    <property type="entry name" value="ADP-ribosylglycohydrolase"/>
</dbReference>
<dbReference type="PANTHER" id="PTHR16222">
    <property type="entry name" value="ADP-RIBOSYLGLYCOHYDROLASE"/>
    <property type="match status" value="1"/>
</dbReference>
<dbReference type="Gene3D" id="1.10.4080.10">
    <property type="entry name" value="ADP-ribosylation/Crystallin J1"/>
    <property type="match status" value="1"/>
</dbReference>
<gene>
    <name evidence="4" type="ordered locus">Metvu_0853</name>
</gene>
<feature type="binding site" evidence="3">
    <location>
        <position position="60"/>
    </location>
    <ligand>
        <name>Mg(2+)</name>
        <dbReference type="ChEBI" id="CHEBI:18420"/>
        <label>1</label>
    </ligand>
</feature>